<dbReference type="Proteomes" id="UP000652761">
    <property type="component" value="Unassembled WGS sequence"/>
</dbReference>
<protein>
    <submittedName>
        <fullName evidence="2">Uncharacterized protein</fullName>
    </submittedName>
</protein>
<keyword evidence="3" id="KW-1185">Reference proteome</keyword>
<evidence type="ECO:0000313" key="2">
    <source>
        <dbReference type="EMBL" id="MQM08652.1"/>
    </source>
</evidence>
<accession>A0A843WEK0</accession>
<evidence type="ECO:0000256" key="1">
    <source>
        <dbReference type="SAM" id="MobiDB-lite"/>
    </source>
</evidence>
<sequence>MSLEGRYVYEAGQTADSAGSALLSRFAIRRIETLDAPPSSLIELRSRGVSFPRGAPQLSQTLRPGRLPYSGPAALAPSSPAVRGSSTAAGNCLSF</sequence>
<dbReference type="AlphaFoldDB" id="A0A843WEK0"/>
<proteinExistence type="predicted"/>
<reference evidence="2" key="1">
    <citation type="submission" date="2017-07" db="EMBL/GenBank/DDBJ databases">
        <title>Taro Niue Genome Assembly and Annotation.</title>
        <authorList>
            <person name="Atibalentja N."/>
            <person name="Keating K."/>
            <person name="Fields C.J."/>
        </authorList>
    </citation>
    <scope>NUCLEOTIDE SEQUENCE</scope>
    <source>
        <strain evidence="2">Niue_2</strain>
        <tissue evidence="2">Leaf</tissue>
    </source>
</reference>
<organism evidence="2 3">
    <name type="scientific">Colocasia esculenta</name>
    <name type="common">Wild taro</name>
    <name type="synonym">Arum esculentum</name>
    <dbReference type="NCBI Taxonomy" id="4460"/>
    <lineage>
        <taxon>Eukaryota</taxon>
        <taxon>Viridiplantae</taxon>
        <taxon>Streptophyta</taxon>
        <taxon>Embryophyta</taxon>
        <taxon>Tracheophyta</taxon>
        <taxon>Spermatophyta</taxon>
        <taxon>Magnoliopsida</taxon>
        <taxon>Liliopsida</taxon>
        <taxon>Araceae</taxon>
        <taxon>Aroideae</taxon>
        <taxon>Colocasieae</taxon>
        <taxon>Colocasia</taxon>
    </lineage>
</organism>
<feature type="compositionally biased region" description="Polar residues" evidence="1">
    <location>
        <begin position="84"/>
        <end position="95"/>
    </location>
</feature>
<dbReference type="EMBL" id="NMUH01004174">
    <property type="protein sequence ID" value="MQM08652.1"/>
    <property type="molecule type" value="Genomic_DNA"/>
</dbReference>
<name>A0A843WEK0_COLES</name>
<feature type="region of interest" description="Disordered" evidence="1">
    <location>
        <begin position="74"/>
        <end position="95"/>
    </location>
</feature>
<gene>
    <name evidence="2" type="ORF">Taro_041505</name>
</gene>
<comment type="caution">
    <text evidence="2">The sequence shown here is derived from an EMBL/GenBank/DDBJ whole genome shotgun (WGS) entry which is preliminary data.</text>
</comment>
<evidence type="ECO:0000313" key="3">
    <source>
        <dbReference type="Proteomes" id="UP000652761"/>
    </source>
</evidence>